<evidence type="ECO:0000256" key="1">
    <source>
        <dbReference type="SAM" id="MobiDB-lite"/>
    </source>
</evidence>
<name>A0A4Q9MQC4_9APHY</name>
<dbReference type="Proteomes" id="UP000292957">
    <property type="component" value="Unassembled WGS sequence"/>
</dbReference>
<feature type="region of interest" description="Disordered" evidence="1">
    <location>
        <begin position="419"/>
        <end position="538"/>
    </location>
</feature>
<evidence type="ECO:0008006" key="4">
    <source>
        <dbReference type="Google" id="ProtNLM"/>
    </source>
</evidence>
<dbReference type="OrthoDB" id="3068832at2759"/>
<protein>
    <recommendedName>
        <fullName evidence="4">REJ domain-containing protein</fullName>
    </recommendedName>
</protein>
<keyword evidence="2" id="KW-0472">Membrane</keyword>
<feature type="compositionally biased region" description="Pro residues" evidence="1">
    <location>
        <begin position="1"/>
        <end position="14"/>
    </location>
</feature>
<reference evidence="3" key="1">
    <citation type="submission" date="2019-01" db="EMBL/GenBank/DDBJ databases">
        <title>Draft genome sequences of three monokaryotic isolates of the white-rot basidiomycete fungus Dichomitus squalens.</title>
        <authorList>
            <consortium name="DOE Joint Genome Institute"/>
            <person name="Lopez S.C."/>
            <person name="Andreopoulos B."/>
            <person name="Pangilinan J."/>
            <person name="Lipzen A."/>
            <person name="Riley R."/>
            <person name="Ahrendt S."/>
            <person name="Ng V."/>
            <person name="Barry K."/>
            <person name="Daum C."/>
            <person name="Grigoriev I.V."/>
            <person name="Hilden K.S."/>
            <person name="Makela M.R."/>
            <person name="de Vries R.P."/>
        </authorList>
    </citation>
    <scope>NUCLEOTIDE SEQUENCE [LARGE SCALE GENOMIC DNA]</scope>
    <source>
        <strain evidence="3">OM18370.1</strain>
    </source>
</reference>
<dbReference type="EMBL" id="ML143414">
    <property type="protein sequence ID" value="TBU29218.1"/>
    <property type="molecule type" value="Genomic_DNA"/>
</dbReference>
<feature type="region of interest" description="Disordered" evidence="1">
    <location>
        <begin position="366"/>
        <end position="392"/>
    </location>
</feature>
<dbReference type="AlphaFoldDB" id="A0A4Q9MQC4"/>
<gene>
    <name evidence="3" type="ORF">BD311DRAFT_661565</name>
</gene>
<feature type="compositionally biased region" description="Low complexity" evidence="1">
    <location>
        <begin position="420"/>
        <end position="444"/>
    </location>
</feature>
<organism evidence="3">
    <name type="scientific">Dichomitus squalens</name>
    <dbReference type="NCBI Taxonomy" id="114155"/>
    <lineage>
        <taxon>Eukaryota</taxon>
        <taxon>Fungi</taxon>
        <taxon>Dikarya</taxon>
        <taxon>Basidiomycota</taxon>
        <taxon>Agaricomycotina</taxon>
        <taxon>Agaricomycetes</taxon>
        <taxon>Polyporales</taxon>
        <taxon>Polyporaceae</taxon>
        <taxon>Dichomitus</taxon>
    </lineage>
</organism>
<feature type="region of interest" description="Disordered" evidence="1">
    <location>
        <begin position="1"/>
        <end position="107"/>
    </location>
</feature>
<feature type="compositionally biased region" description="Basic and acidic residues" evidence="1">
    <location>
        <begin position="516"/>
        <end position="527"/>
    </location>
</feature>
<keyword evidence="2" id="KW-1133">Transmembrane helix</keyword>
<feature type="compositionally biased region" description="Polar residues" evidence="1">
    <location>
        <begin position="445"/>
        <end position="460"/>
    </location>
</feature>
<evidence type="ECO:0000313" key="3">
    <source>
        <dbReference type="EMBL" id="TBU29218.1"/>
    </source>
</evidence>
<accession>A0A4Q9MQC4</accession>
<proteinExistence type="predicted"/>
<feature type="transmembrane region" description="Helical" evidence="2">
    <location>
        <begin position="157"/>
        <end position="181"/>
    </location>
</feature>
<feature type="compositionally biased region" description="Low complexity" evidence="1">
    <location>
        <begin position="15"/>
        <end position="107"/>
    </location>
</feature>
<sequence length="658" mass="68354">MSPRPQLPTFPPIGSPSSTDTSASTTATSTTDTSTPTTTTTSSTTTSSTTSTSDTSTTSSTTTSTTTSSTSTTTSSTTSTTSSTSSTTSTTPSSTSTSSSITPTTSASTSAVFTTTNSNGQITTSTQVIVVTPSVSAGTDSSGHSSSSKGFFQNTGAVAGVFTVVGLVALVLFIAIVTNAVRRRRAKKLDREIAEAAAEAAGTTPAFTDDDYYPDDRLGKGGPGGDMRSMTTGYSDTTHGTFAQPPMTHGGESYNLAELAPYEYGAAAGAAGIGAMGLNRARSMGGANQTAPYNAFAGPQPPLPNPYDNSYDDPANAYGQQQNMGYRQRGPGGAPERDLLDAAGLGAVGGATAGYAAAHPGYGQVQNGGNVARNPSLGPSSATSPSEYSSYAAHPQQGYMQDYNPYQAHLNQQAQYNAFQQGPPQGYAPQAAYGAASSGSPSQQTPEANTSPQRPLSTVSAADPYGGYVDEPATLDPRGSLPSYTSQPPQGGVRAPSPAPEKLLSGNFASPPASSEGHDHDDHRASYQDEDDYGYEPKRVLKVRPRRLHDTAVYLTIRIALAGRERVMHLRVPCLSWMMDVLCSCICLRGSGTSSVLSLTCPSACLMRSCIYAPQYFFPRRSQCSLSTRPSPTPRLPNVTCPSTFASRYILLVACSRS</sequence>
<feature type="compositionally biased region" description="Low complexity" evidence="1">
    <location>
        <begin position="379"/>
        <end position="392"/>
    </location>
</feature>
<keyword evidence="2" id="KW-0812">Transmembrane</keyword>
<evidence type="ECO:0000256" key="2">
    <source>
        <dbReference type="SAM" id="Phobius"/>
    </source>
</evidence>
<feature type="region of interest" description="Disordered" evidence="1">
    <location>
        <begin position="313"/>
        <end position="339"/>
    </location>
</feature>